<proteinExistence type="predicted"/>
<keyword evidence="2" id="KW-1185">Reference proteome</keyword>
<evidence type="ECO:0000313" key="2">
    <source>
        <dbReference type="Proteomes" id="UP001163324"/>
    </source>
</evidence>
<dbReference type="Proteomes" id="UP001163324">
    <property type="component" value="Chromosome 2"/>
</dbReference>
<reference evidence="1" key="1">
    <citation type="submission" date="2022-10" db="EMBL/GenBank/DDBJ databases">
        <title>Complete Genome of Trichothecium roseum strain YXFP-22015, a Plant Pathogen Isolated from Citrus.</title>
        <authorList>
            <person name="Wang Y."/>
            <person name="Zhu L."/>
        </authorList>
    </citation>
    <scope>NUCLEOTIDE SEQUENCE</scope>
    <source>
        <strain evidence="1">YXFP-22015</strain>
    </source>
</reference>
<comment type="caution">
    <text evidence="1">The sequence shown here is derived from an EMBL/GenBank/DDBJ whole genome shotgun (WGS) entry which is preliminary data.</text>
</comment>
<gene>
    <name evidence="1" type="ORF">N3K66_002364</name>
</gene>
<dbReference type="EMBL" id="CM047941">
    <property type="protein sequence ID" value="KAI9903012.1"/>
    <property type="molecule type" value="Genomic_DNA"/>
</dbReference>
<protein>
    <submittedName>
        <fullName evidence="1">Uncharacterized protein</fullName>
    </submittedName>
</protein>
<sequence>MFRATPNTPHVFNPVPNSDPATYGFMNSSPFNTSTPMRHPASAHARRPSDVISHDRMYHFGSSQETTPGSHGPSYSFESPVGYIANRRNAANNSHSFPSSQEESPLARLPHHRERRPSFRLSTDLEGRANVINEIPLDRIQVPLPPPLPQSQSHIQPSPVHDSTNSRRSFQRSQSAAASLPPVSSLLRRSLSGRSRDVSNWESCAATQQHDPLIDMAENESTGSAAAAISLIRSTSSTNGGGGVLQPSNGYKHNGRITKPQRPHVGSRKPRLSHTRSDISDILAAAVDSNEKPKEKDVGIVFGTPGTESDKENLSPDEDGNPRFSRRRRPLPAVAAAQSPKRRERSLLDSRNAPNILRAATAPSKYGGLGSKEGTPRIYEDSGNENGKEKGKRSGDELSRMVKEANSPSKRHMLDCVSTLLSLRQGESMR</sequence>
<accession>A0ACC0V9B7</accession>
<name>A0ACC0V9B7_9HYPO</name>
<organism evidence="1 2">
    <name type="scientific">Trichothecium roseum</name>
    <dbReference type="NCBI Taxonomy" id="47278"/>
    <lineage>
        <taxon>Eukaryota</taxon>
        <taxon>Fungi</taxon>
        <taxon>Dikarya</taxon>
        <taxon>Ascomycota</taxon>
        <taxon>Pezizomycotina</taxon>
        <taxon>Sordariomycetes</taxon>
        <taxon>Hypocreomycetidae</taxon>
        <taxon>Hypocreales</taxon>
        <taxon>Hypocreales incertae sedis</taxon>
        <taxon>Trichothecium</taxon>
    </lineage>
</organism>
<evidence type="ECO:0000313" key="1">
    <source>
        <dbReference type="EMBL" id="KAI9903012.1"/>
    </source>
</evidence>